<dbReference type="PROSITE" id="PS00653">
    <property type="entry name" value="GLYCOSYL_HYDROL_F1_2"/>
    <property type="match status" value="1"/>
</dbReference>
<dbReference type="InterPro" id="IPR017853">
    <property type="entry name" value="GH"/>
</dbReference>
<sequence length="508" mass="57907">MAFTQLLLIVFSLALSQATSSATIKPVPYAQPFNKTSFPKGFIFGAGTASYQSEGAASLDGRGPNIWDAFTREHPEKIWDRSNGDVAVDFYHRYKDDIKLMKKVGLDSFRFSIGWSRIFPKGTLREGVNPLGVKYYNDLINELLANGIKPFVTLFHFDTPLALEKDYAGWLSPKIVKDYSDYANFCFKTFGDRVKYWVTINEPNSFTMNAYNFGTFAPGRCSKHAGNCTAGNSATEPYIAAHHLLLAHANGVKIYREKYQAQQKGKIGITIVTHWFEPKHKTTADQRAASRALDFFFGWFAQPVTFGHYPLSMRLAARNRLPKFTPAESKLLKGSLDFLGLNYYTSNYAEAAPLTSIHNQSYSGDRQATLTADKNGIPIGTPTALGWLFIYPQGIRKLLLHLKEHYNNPEIYITENGLADARNDTLPVKEAIKDSLRIRYLHGHLSYLAQAIREGVRVKGYYVWTFWDDFEWDAGYTVRFGITYIDYKDNLKRYLKYSAYWLKRFLLH</sequence>
<feature type="active site" description="Nucleophile" evidence="4">
    <location>
        <position position="415"/>
    </location>
</feature>
<dbReference type="OrthoDB" id="65569at2759"/>
<evidence type="ECO:0000256" key="7">
    <source>
        <dbReference type="SAM" id="SignalP"/>
    </source>
</evidence>
<dbReference type="Gramene" id="evm.model.08.1310">
    <property type="protein sequence ID" value="cds.evm.model.08.1310"/>
    <property type="gene ID" value="evm.TU.08.1310"/>
</dbReference>
<dbReference type="PRINTS" id="PR00131">
    <property type="entry name" value="GLHYDRLASE1"/>
</dbReference>
<evidence type="ECO:0000313" key="8">
    <source>
        <dbReference type="EnsemblPlants" id="cds.evm.model.08.1310"/>
    </source>
</evidence>
<dbReference type="InterPro" id="IPR018120">
    <property type="entry name" value="Glyco_hydro_1_AS"/>
</dbReference>
<dbReference type="FunFam" id="3.20.20.80:FF:000020">
    <property type="entry name" value="Beta-glucosidase 12"/>
    <property type="match status" value="1"/>
</dbReference>
<evidence type="ECO:0000256" key="1">
    <source>
        <dbReference type="ARBA" id="ARBA00010838"/>
    </source>
</evidence>
<dbReference type="OMA" id="MQWNHHK"/>
<dbReference type="EMBL" id="UZAU01000706">
    <property type="status" value="NOT_ANNOTATED_CDS"/>
    <property type="molecule type" value="Genomic_DNA"/>
</dbReference>
<feature type="signal peptide" evidence="7">
    <location>
        <begin position="1"/>
        <end position="21"/>
    </location>
</feature>
<keyword evidence="2 6" id="KW-0378">Hydrolase</keyword>
<reference evidence="8" key="1">
    <citation type="submission" date="2018-11" db="EMBL/GenBank/DDBJ databases">
        <authorList>
            <person name="Grassa J C."/>
        </authorList>
    </citation>
    <scope>NUCLEOTIDE SEQUENCE [LARGE SCALE GENOMIC DNA]</scope>
</reference>
<dbReference type="InterPro" id="IPR033132">
    <property type="entry name" value="GH_1_N_CS"/>
</dbReference>
<dbReference type="PROSITE" id="PS00572">
    <property type="entry name" value="GLYCOSYL_HYDROL_F1_1"/>
    <property type="match status" value="1"/>
</dbReference>
<keyword evidence="3 6" id="KW-0326">Glycosidase</keyword>
<dbReference type="Proteomes" id="UP000596661">
    <property type="component" value="Chromosome 8"/>
</dbReference>
<keyword evidence="7" id="KW-0732">Signal</keyword>
<name>A0A803Q8A1_CANSA</name>
<feature type="chain" id="PRO_5030973638" evidence="7">
    <location>
        <begin position="22"/>
        <end position="508"/>
    </location>
</feature>
<evidence type="ECO:0000256" key="6">
    <source>
        <dbReference type="RuleBase" id="RU004468"/>
    </source>
</evidence>
<dbReference type="KEGG" id="csav:115725002"/>
<dbReference type="GO" id="GO:0008422">
    <property type="term" value="F:beta-glucosidase activity"/>
    <property type="evidence" value="ECO:0007669"/>
    <property type="project" value="TreeGrafter"/>
</dbReference>
<protein>
    <submittedName>
        <fullName evidence="8">Uncharacterized protein</fullName>
    </submittedName>
</protein>
<accession>A0A803Q8A1</accession>
<dbReference type="PANTHER" id="PTHR10353">
    <property type="entry name" value="GLYCOSYL HYDROLASE"/>
    <property type="match status" value="1"/>
</dbReference>
<evidence type="ECO:0000256" key="3">
    <source>
        <dbReference type="ARBA" id="ARBA00023295"/>
    </source>
</evidence>
<dbReference type="PANTHER" id="PTHR10353:SF297">
    <property type="entry name" value="VICIANIN HYDROLASE-LIKE"/>
    <property type="match status" value="1"/>
</dbReference>
<evidence type="ECO:0000256" key="5">
    <source>
        <dbReference type="RuleBase" id="RU003690"/>
    </source>
</evidence>
<dbReference type="GeneID" id="115725002"/>
<evidence type="ECO:0000256" key="4">
    <source>
        <dbReference type="PROSITE-ProRule" id="PRU10055"/>
    </source>
</evidence>
<organism evidence="8 9">
    <name type="scientific">Cannabis sativa</name>
    <name type="common">Hemp</name>
    <name type="synonym">Marijuana</name>
    <dbReference type="NCBI Taxonomy" id="3483"/>
    <lineage>
        <taxon>Eukaryota</taxon>
        <taxon>Viridiplantae</taxon>
        <taxon>Streptophyta</taxon>
        <taxon>Embryophyta</taxon>
        <taxon>Tracheophyta</taxon>
        <taxon>Spermatophyta</taxon>
        <taxon>Magnoliopsida</taxon>
        <taxon>eudicotyledons</taxon>
        <taxon>Gunneridae</taxon>
        <taxon>Pentapetalae</taxon>
        <taxon>rosids</taxon>
        <taxon>fabids</taxon>
        <taxon>Rosales</taxon>
        <taxon>Cannabaceae</taxon>
        <taxon>Cannabis</taxon>
    </lineage>
</organism>
<dbReference type="InterPro" id="IPR001360">
    <property type="entry name" value="Glyco_hydro_1"/>
</dbReference>
<dbReference type="RefSeq" id="XP_030510258.1">
    <property type="nucleotide sequence ID" value="XM_030654398.2"/>
</dbReference>
<dbReference type="SUPFAM" id="SSF51445">
    <property type="entry name" value="(Trans)glycosidases"/>
    <property type="match status" value="1"/>
</dbReference>
<gene>
    <name evidence="8" type="primary">LOC115725002</name>
</gene>
<dbReference type="AlphaFoldDB" id="A0A803Q8A1"/>
<dbReference type="Pfam" id="PF00232">
    <property type="entry name" value="Glyco_hydro_1"/>
    <property type="match status" value="1"/>
</dbReference>
<dbReference type="GO" id="GO:0005975">
    <property type="term" value="P:carbohydrate metabolic process"/>
    <property type="evidence" value="ECO:0007669"/>
    <property type="project" value="InterPro"/>
</dbReference>
<dbReference type="EnsemblPlants" id="evm.model.08.1310">
    <property type="protein sequence ID" value="cds.evm.model.08.1310"/>
    <property type="gene ID" value="evm.TU.08.1310"/>
</dbReference>
<evidence type="ECO:0000256" key="2">
    <source>
        <dbReference type="ARBA" id="ARBA00022801"/>
    </source>
</evidence>
<keyword evidence="9" id="KW-1185">Reference proteome</keyword>
<dbReference type="Gene3D" id="3.20.20.80">
    <property type="entry name" value="Glycosidases"/>
    <property type="match status" value="1"/>
</dbReference>
<proteinExistence type="inferred from homology"/>
<comment type="similarity">
    <text evidence="1 5">Belongs to the glycosyl hydrolase 1 family.</text>
</comment>
<evidence type="ECO:0000313" key="9">
    <source>
        <dbReference type="Proteomes" id="UP000596661"/>
    </source>
</evidence>
<reference evidence="8" key="2">
    <citation type="submission" date="2021-03" db="UniProtKB">
        <authorList>
            <consortium name="EnsemblPlants"/>
        </authorList>
    </citation>
    <scope>IDENTIFICATION</scope>
</reference>